<comment type="similarity">
    <text evidence="1">Belongs to the peptidase S33 family.</text>
</comment>
<evidence type="ECO:0000313" key="6">
    <source>
        <dbReference type="EMBL" id="CCW19628.1"/>
    </source>
</evidence>
<proteinExistence type="inferred from homology"/>
<evidence type="ECO:0000256" key="1">
    <source>
        <dbReference type="ARBA" id="ARBA00010088"/>
    </source>
</evidence>
<keyword evidence="3 6" id="KW-0378">Hydrolase</keyword>
<keyword evidence="7" id="KW-1185">Reference proteome</keyword>
<protein>
    <submittedName>
        <fullName evidence="6">Epoxide hydrolase</fullName>
        <ecNumber evidence="6">3.3.2.9</ecNumber>
    </submittedName>
</protein>
<dbReference type="InterPro" id="IPR029058">
    <property type="entry name" value="AB_hydrolase_fold"/>
</dbReference>
<feature type="active site" description="Proton acceptor" evidence="4">
    <location>
        <position position="372"/>
    </location>
</feature>
<dbReference type="AlphaFoldDB" id="N1MWH3"/>
<dbReference type="EC" id="3.3.2.9" evidence="6"/>
<keyword evidence="2" id="KW-0058">Aromatic hydrocarbons catabolism</keyword>
<dbReference type="PRINTS" id="PR00412">
    <property type="entry name" value="EPOXHYDRLASE"/>
</dbReference>
<dbReference type="InterPro" id="IPR000639">
    <property type="entry name" value="Epox_hydrolase-like"/>
</dbReference>
<dbReference type="SUPFAM" id="SSF53474">
    <property type="entry name" value="alpha/beta-Hydrolases"/>
    <property type="match status" value="1"/>
</dbReference>
<dbReference type="RefSeq" id="WP_006964613.1">
    <property type="nucleotide sequence ID" value="NZ_CAVK010000212.1"/>
</dbReference>
<dbReference type="Proteomes" id="UP000013201">
    <property type="component" value="Unassembled WGS sequence"/>
</dbReference>
<dbReference type="InterPro" id="IPR016292">
    <property type="entry name" value="Epoxide_hydrolase"/>
</dbReference>
<evidence type="ECO:0000256" key="4">
    <source>
        <dbReference type="PIRSR" id="PIRSR001112-1"/>
    </source>
</evidence>
<comment type="caution">
    <text evidence="6">The sequence shown here is derived from an EMBL/GenBank/DDBJ whole genome shotgun (WGS) entry which is preliminary data.</text>
</comment>
<feature type="active site" description="Proton donor" evidence="4">
    <location>
        <position position="317"/>
    </location>
</feature>
<accession>N1MWH3</accession>
<evidence type="ECO:0000259" key="5">
    <source>
        <dbReference type="Pfam" id="PF06441"/>
    </source>
</evidence>
<dbReference type="Pfam" id="PF06441">
    <property type="entry name" value="EHN"/>
    <property type="match status" value="1"/>
</dbReference>
<dbReference type="PANTHER" id="PTHR21661">
    <property type="entry name" value="EPOXIDE HYDROLASE 1-RELATED"/>
    <property type="match status" value="1"/>
</dbReference>
<reference evidence="6 7" key="1">
    <citation type="submission" date="2013-03" db="EMBL/GenBank/DDBJ databases">
        <authorList>
            <person name="Le V."/>
        </authorList>
    </citation>
    <scope>NUCLEOTIDE SEQUENCE [LARGE SCALE GENOMIC DNA]</scope>
    <source>
        <strain evidence="6 7">BiD32</strain>
    </source>
</reference>
<organism evidence="6 7">
    <name type="scientific">Sphingobium indicum BiD32</name>
    <dbReference type="NCBI Taxonomy" id="1301087"/>
    <lineage>
        <taxon>Bacteria</taxon>
        <taxon>Pseudomonadati</taxon>
        <taxon>Pseudomonadota</taxon>
        <taxon>Alphaproteobacteria</taxon>
        <taxon>Sphingomonadales</taxon>
        <taxon>Sphingomonadaceae</taxon>
        <taxon>Sphingobium</taxon>
    </lineage>
</organism>
<dbReference type="OrthoDB" id="27092at2"/>
<feature type="domain" description="Epoxide hydrolase N-terminal" evidence="5">
    <location>
        <begin position="15"/>
        <end position="119"/>
    </location>
</feature>
<dbReference type="Gene3D" id="3.40.50.1820">
    <property type="entry name" value="alpha/beta hydrolase"/>
    <property type="match status" value="1"/>
</dbReference>
<dbReference type="GO" id="GO:0097176">
    <property type="term" value="P:epoxide metabolic process"/>
    <property type="evidence" value="ECO:0007669"/>
    <property type="project" value="TreeGrafter"/>
</dbReference>
<sequence length="394" mass="44502">MRETTHAHHSRNAIVPFQCATPQAIVDDLRERLARTRWPDQLDGAEWDYGTEREYLRELCAYWADQFDWHAAEARFNAYPQYMTQVDGENLHFYHIRSPEPDAIPLVIVHGYPGSVTEFLEVFGPLSDPARHGGSRRDAFHVIAPSIPGYGWSGPTQRQGFDTNSAAAAFVTLMERLGYSRYVVQGGDWGARIVTAMAEQRPDRVASIHLNMIGGSPPDPNDPLAGLTDDEIAYVTWKKAYDARESGYYAIQSTKPQSLAYGLTDSPAGLAGWIVEKFRTWSDCDGEVERAFSKDQLLENIMLYWVTGTINSAMRLYYESLGPGRFSASLGERLMVPTGHAQFPGDIRRTPRAWAERAYNIVHWKRMPQGGHFAALEQPQLFVDELRGFFSGFR</sequence>
<evidence type="ECO:0000256" key="2">
    <source>
        <dbReference type="ARBA" id="ARBA00022797"/>
    </source>
</evidence>
<evidence type="ECO:0000256" key="3">
    <source>
        <dbReference type="ARBA" id="ARBA00022801"/>
    </source>
</evidence>
<dbReference type="InterPro" id="IPR010497">
    <property type="entry name" value="Epoxide_hydro_N"/>
</dbReference>
<dbReference type="EMBL" id="CAVK010000212">
    <property type="protein sequence ID" value="CCW19628.1"/>
    <property type="molecule type" value="Genomic_DNA"/>
</dbReference>
<reference evidence="7" key="2">
    <citation type="submission" date="2013-04" db="EMBL/GenBank/DDBJ databases">
        <title>Bisphenol A degrading Sphingobium sp. strain BiD32.</title>
        <authorList>
            <person name="Nielsen J.L."/>
            <person name="Zhou N.A."/>
            <person name="Kjeldal H."/>
        </authorList>
    </citation>
    <scope>NUCLEOTIDE SEQUENCE [LARGE SCALE GENOMIC DNA]</scope>
    <source>
        <strain evidence="7">BiD32</strain>
    </source>
</reference>
<evidence type="ECO:0000313" key="7">
    <source>
        <dbReference type="Proteomes" id="UP000013201"/>
    </source>
</evidence>
<gene>
    <name evidence="6" type="ORF">EBBID32_39970</name>
</gene>
<dbReference type="PANTHER" id="PTHR21661:SF35">
    <property type="entry name" value="EPOXIDE HYDROLASE"/>
    <property type="match status" value="1"/>
</dbReference>
<feature type="active site" description="Nucleophile" evidence="4">
    <location>
        <position position="188"/>
    </location>
</feature>
<dbReference type="PIRSF" id="PIRSF001112">
    <property type="entry name" value="Epoxide_hydrolase"/>
    <property type="match status" value="1"/>
</dbReference>
<dbReference type="GO" id="GO:0033961">
    <property type="term" value="F:cis-stilbene-oxide hydrolase activity"/>
    <property type="evidence" value="ECO:0007669"/>
    <property type="project" value="UniProtKB-EC"/>
</dbReference>
<name>N1MWH3_9SPHN</name>